<proteinExistence type="predicted"/>
<dbReference type="EMBL" id="LT906470">
    <property type="protein sequence ID" value="SNV67331.1"/>
    <property type="molecule type" value="Genomic_DNA"/>
</dbReference>
<reference evidence="2 3" key="1">
    <citation type="submission" date="2017-06" db="EMBL/GenBank/DDBJ databases">
        <authorList>
            <consortium name="Pathogen Informatics"/>
        </authorList>
    </citation>
    <scope>NUCLEOTIDE SEQUENCE [LARGE SCALE GENOMIC DNA]</scope>
    <source>
        <strain evidence="2 3">NCTC12018</strain>
    </source>
</reference>
<protein>
    <recommendedName>
        <fullName evidence="1">Type VI secretion system spike protein VgrG3-like C-terminal domain-containing protein</fullName>
    </recommendedName>
</protein>
<dbReference type="RefSeq" id="WP_095066046.1">
    <property type="nucleotide sequence ID" value="NZ_LT906470.1"/>
</dbReference>
<evidence type="ECO:0000313" key="2">
    <source>
        <dbReference type="EMBL" id="SNV67331.1"/>
    </source>
</evidence>
<name>A0A239Z7Y2_9FIRM</name>
<keyword evidence="3" id="KW-1185">Reference proteome</keyword>
<dbReference type="KEGG" id="vrm:44547418_01101"/>
<accession>A0A239Z7Y2</accession>
<evidence type="ECO:0000313" key="3">
    <source>
        <dbReference type="Proteomes" id="UP000214973"/>
    </source>
</evidence>
<dbReference type="InterPro" id="IPR049073">
    <property type="entry name" value="T6SS_VgrG3-like_C"/>
</dbReference>
<dbReference type="Pfam" id="PF21277">
    <property type="entry name" value="T6SS_VgrG3-like_C"/>
    <property type="match status" value="1"/>
</dbReference>
<feature type="domain" description="Type VI secretion system spike protein VgrG3-like C-terminal" evidence="1">
    <location>
        <begin position="4"/>
        <end position="205"/>
    </location>
</feature>
<evidence type="ECO:0000259" key="1">
    <source>
        <dbReference type="Pfam" id="PF21277"/>
    </source>
</evidence>
<dbReference type="Proteomes" id="UP000214973">
    <property type="component" value="Chromosome 1"/>
</dbReference>
<gene>
    <name evidence="2" type="ORF">SAMEA44547418_01101</name>
</gene>
<organism evidence="2 3">
    <name type="scientific">Veillonella rodentium</name>
    <dbReference type="NCBI Taxonomy" id="248315"/>
    <lineage>
        <taxon>Bacteria</taxon>
        <taxon>Bacillati</taxon>
        <taxon>Bacillota</taxon>
        <taxon>Negativicutes</taxon>
        <taxon>Veillonellales</taxon>
        <taxon>Veillonellaceae</taxon>
        <taxon>Veillonella</taxon>
    </lineage>
</organism>
<sequence length="219" mass="24431">MAELGQLSAEYESNGDPACVSSGINDAGGISYGTYQLASNCGSVDAFLGWGLKQGGFYTDYARALIDSGEINSDGFIAKWQELGTVDAVGFEKMQHDYIKSAYYDVACEYLRQNLFNVEKHSDALKDVIWSRAVQYGTGEIVNMFNDALKLMEKALNIELPNLSYIDDKRFDYDIIAGIYDTCMSLEWNSSALRDSLNNRFADEKFKALKMLMKEVEGV</sequence>
<dbReference type="AlphaFoldDB" id="A0A239Z7Y2"/>